<dbReference type="Proteomes" id="UP000522199">
    <property type="component" value="Unassembled WGS sequence"/>
</dbReference>
<evidence type="ECO:0000313" key="16">
    <source>
        <dbReference type="EMBL" id="EAG1893090.1"/>
    </source>
</evidence>
<evidence type="ECO:0000313" key="65">
    <source>
        <dbReference type="Proteomes" id="UP000379076"/>
    </source>
</evidence>
<dbReference type="EMBL" id="DAAJZA010000001">
    <property type="protein sequence ID" value="HAC1753715.1"/>
    <property type="molecule type" value="Genomic_DNA"/>
</dbReference>
<reference evidence="48 85" key="10">
    <citation type="submission" date="2020-06" db="EMBL/GenBank/DDBJ databases">
        <title>Two Listeria outbreaks in Switzerland in 2018 and 2020.</title>
        <authorList>
            <person name="Stevens M.J.A."/>
            <person name="Bloemberg G."/>
            <person name="Nusch-Inderbinnen M."/>
            <person name="Stephan R."/>
        </authorList>
    </citation>
    <scope>NUCLEOTIDE SEQUENCE [LARGE SCALE GENOMIC DNA]</scope>
    <source>
        <strain evidence="48 85">N18-0707</strain>
    </source>
</reference>
<evidence type="ECO:0000313" key="37">
    <source>
        <dbReference type="EMBL" id="EDN9835951.1"/>
    </source>
</evidence>
<dbReference type="EMBL" id="AABBHO010000019">
    <property type="protein sequence ID" value="EAG2997149.1"/>
    <property type="molecule type" value="Genomic_DNA"/>
</dbReference>
<dbReference type="Proteomes" id="UP000368512">
    <property type="component" value="Unassembled WGS sequence"/>
</dbReference>
<evidence type="ECO:0000313" key="47">
    <source>
        <dbReference type="EMBL" id="KAA9447505.1"/>
    </source>
</evidence>
<evidence type="ECO:0000313" key="50">
    <source>
        <dbReference type="EMBL" id="RKA09255.1"/>
    </source>
</evidence>
<dbReference type="EMBL" id="AABEKY010000002">
    <property type="protein sequence ID" value="EAG9386852.1"/>
    <property type="molecule type" value="Genomic_DNA"/>
</dbReference>
<dbReference type="Proteomes" id="UP000840039">
    <property type="component" value="Unassembled WGS sequence"/>
</dbReference>
<dbReference type="Proteomes" id="UP000843503">
    <property type="component" value="Unassembled WGS sequence"/>
</dbReference>
<evidence type="ECO:0000313" key="27">
    <source>
        <dbReference type="EMBL" id="EAH3294051.1"/>
    </source>
</evidence>
<dbReference type="Proteomes" id="UP000344343">
    <property type="component" value="Unassembled WGS sequence"/>
</dbReference>
<feature type="coiled-coil region" evidence="2">
    <location>
        <begin position="82"/>
        <end position="116"/>
    </location>
</feature>
<evidence type="ECO:0000313" key="4">
    <source>
        <dbReference type="EMBL" id="EAC4552770.1"/>
    </source>
</evidence>
<dbReference type="EMBL" id="AABGUK010000006">
    <property type="protein sequence ID" value="EAH4243086.1"/>
    <property type="molecule type" value="Genomic_DNA"/>
</dbReference>
<evidence type="ECO:0000313" key="64">
    <source>
        <dbReference type="Proteomes" id="UP000376505"/>
    </source>
</evidence>
<dbReference type="Proteomes" id="UP000478704">
    <property type="component" value="Unassembled WGS sequence"/>
</dbReference>
<dbReference type="Proteomes" id="UP000423131">
    <property type="component" value="Unassembled WGS sequence"/>
</dbReference>
<dbReference type="Proteomes" id="UP000544530">
    <property type="component" value="Unassembled WGS sequence"/>
</dbReference>
<evidence type="ECO:0000313" key="38">
    <source>
        <dbReference type="EMBL" id="EDO0984745.1"/>
    </source>
</evidence>
<evidence type="ECO:0000313" key="43">
    <source>
        <dbReference type="EMBL" id="HAC0011720.1"/>
    </source>
</evidence>
<evidence type="ECO:0000313" key="10">
    <source>
        <dbReference type="EMBL" id="EAD5773309.1"/>
    </source>
</evidence>
<dbReference type="EMBL" id="AABEMN010000009">
    <property type="protein sequence ID" value="EAG9519674.1"/>
    <property type="molecule type" value="Genomic_DNA"/>
</dbReference>
<reference evidence="50 51" key="2">
    <citation type="journal article" date="2018" name="BMC Genomics">
        <title>Genes significantly associated with lineage II food isolates of Listeria monocytogenes.</title>
        <authorList>
            <person name="Pirone-Davies C."/>
            <person name="Chen Y."/>
            <person name="Pightling A."/>
            <person name="Ryan G."/>
            <person name="Wang Y."/>
            <person name="Yao K."/>
            <person name="Hoffmann M."/>
            <person name="Allard M.W."/>
        </authorList>
    </citation>
    <scope>NUCLEOTIDE SEQUENCE [LARGE SCALE GENOMIC DNA]</scope>
    <source>
        <strain evidence="50 51">PNUSAL000550</strain>
    </source>
</reference>
<evidence type="ECO:0000313" key="88">
    <source>
        <dbReference type="Proteomes" id="UP000566721"/>
    </source>
</evidence>
<dbReference type="PRINTS" id="PR00040">
    <property type="entry name" value="HTHMERR"/>
</dbReference>
<evidence type="ECO:0000313" key="18">
    <source>
        <dbReference type="EMBL" id="EAG2245301.1"/>
    </source>
</evidence>
<protein>
    <submittedName>
        <fullName evidence="50">HTH-type transcriptional regulator</fullName>
    </submittedName>
    <submittedName>
        <fullName evidence="39">MerR family transcriptional regulator</fullName>
    </submittedName>
</protein>
<dbReference type="EMBL" id="AABAWE010000002">
    <property type="protein sequence ID" value="EAG2086657.1"/>
    <property type="molecule type" value="Genomic_DNA"/>
</dbReference>
<dbReference type="Proteomes" id="UP000398321">
    <property type="component" value="Unassembled WGS sequence"/>
</dbReference>
<evidence type="ECO:0000313" key="41">
    <source>
        <dbReference type="EMBL" id="HAB8398975.1"/>
    </source>
</evidence>
<dbReference type="CDD" id="cd01109">
    <property type="entry name" value="HTH_YyaN"/>
    <property type="match status" value="1"/>
</dbReference>
<dbReference type="EMBL" id="AABAGT010000029">
    <property type="protein sequence ID" value="EAG0868467.1"/>
    <property type="molecule type" value="Genomic_DNA"/>
</dbReference>
<dbReference type="Proteomes" id="UP000467536">
    <property type="component" value="Unassembled WGS sequence"/>
</dbReference>
<dbReference type="EMBL" id="AAAIKW010000006">
    <property type="protein sequence ID" value="EAC4552770.1"/>
    <property type="molecule type" value="Genomic_DNA"/>
</dbReference>
<evidence type="ECO:0000313" key="31">
    <source>
        <dbReference type="EMBL" id="ECB9473725.1"/>
    </source>
</evidence>
<dbReference type="EMBL" id="AALEDS010000001">
    <property type="protein sequence ID" value="ECY6543058.1"/>
    <property type="molecule type" value="Genomic_DNA"/>
</dbReference>
<dbReference type="Proteomes" id="UP000350032">
    <property type="component" value="Unassembled WGS sequence"/>
</dbReference>
<evidence type="ECO:0000313" key="23">
    <source>
        <dbReference type="EMBL" id="EAG6168886.1"/>
    </source>
</evidence>
<dbReference type="Proteomes" id="UP000410967">
    <property type="component" value="Unassembled WGS sequence"/>
</dbReference>
<dbReference type="Proteomes" id="UP000365297">
    <property type="component" value="Unassembled WGS sequence"/>
</dbReference>
<dbReference type="RefSeq" id="WP_003724919.1">
    <property type="nucleotide sequence ID" value="NC_021824.1"/>
</dbReference>
<evidence type="ECO:0000313" key="93">
    <source>
        <dbReference type="Proteomes" id="UP000852906"/>
    </source>
</evidence>
<evidence type="ECO:0000313" key="55">
    <source>
        <dbReference type="Proteomes" id="UP000339309"/>
    </source>
</evidence>
<dbReference type="EMBL" id="DAAIJL010000005">
    <property type="protein sequence ID" value="HAB8557061.1"/>
    <property type="molecule type" value="Genomic_DNA"/>
</dbReference>
<dbReference type="Proteomes" id="UP000389283">
    <property type="component" value="Unassembled WGS sequence"/>
</dbReference>
<evidence type="ECO:0000313" key="57">
    <source>
        <dbReference type="Proteomes" id="UP000345329"/>
    </source>
</evidence>
<evidence type="ECO:0000313" key="66">
    <source>
        <dbReference type="Proteomes" id="UP000389283"/>
    </source>
</evidence>
<dbReference type="EMBL" id="AANEHK010000001">
    <property type="protein sequence ID" value="EDO0984745.1"/>
    <property type="molecule type" value="Genomic_DNA"/>
</dbReference>
<dbReference type="EMBL" id="AANPAU010000001">
    <property type="protein sequence ID" value="EDP8512975.1"/>
    <property type="molecule type" value="Genomic_DNA"/>
</dbReference>
<evidence type="ECO:0000313" key="42">
    <source>
        <dbReference type="EMBL" id="HAB8557061.1"/>
    </source>
</evidence>
<dbReference type="Proteomes" id="UP000481141">
    <property type="component" value="Unassembled WGS sequence"/>
</dbReference>
<dbReference type="Proteomes" id="UP000376505">
    <property type="component" value="Unassembled WGS sequence"/>
</dbReference>
<evidence type="ECO:0000313" key="67">
    <source>
        <dbReference type="Proteomes" id="UP000398321"/>
    </source>
</evidence>
<evidence type="ECO:0000313" key="77">
    <source>
        <dbReference type="Proteomes" id="UP000489121"/>
    </source>
</evidence>
<dbReference type="Proteomes" id="UP000540117">
    <property type="component" value="Unassembled WGS sequence"/>
</dbReference>
<evidence type="ECO:0000313" key="25">
    <source>
        <dbReference type="EMBL" id="EAG9519674.1"/>
    </source>
</evidence>
<keyword evidence="2" id="KW-0175">Coiled coil</keyword>
<dbReference type="EMBL" id="AABFVG010000003">
    <property type="protein sequence ID" value="EAH2281854.1"/>
    <property type="molecule type" value="Genomic_DNA"/>
</dbReference>
<evidence type="ECO:0000313" key="71">
    <source>
        <dbReference type="Proteomes" id="UP000460224"/>
    </source>
</evidence>
<evidence type="ECO:0000313" key="69">
    <source>
        <dbReference type="Proteomes" id="UP000423131"/>
    </source>
</evidence>
<dbReference type="EMBL" id="QDAY01000006">
    <property type="protein sequence ID" value="KAA9447505.1"/>
    <property type="molecule type" value="Genomic_DNA"/>
</dbReference>
<evidence type="ECO:0000313" key="82">
    <source>
        <dbReference type="Proteomes" id="UP000530452"/>
    </source>
</evidence>
<evidence type="ECO:0000313" key="34">
    <source>
        <dbReference type="EMBL" id="ECY6543058.1"/>
    </source>
</evidence>
<dbReference type="EMBL" id="DAAJFY010000002">
    <property type="protein sequence ID" value="HAC0274662.1"/>
    <property type="molecule type" value="Genomic_DNA"/>
</dbReference>
<dbReference type="EMBL" id="AAAQQZ010000007">
    <property type="protein sequence ID" value="EAE1339823.1"/>
    <property type="molecule type" value="Genomic_DNA"/>
</dbReference>
<dbReference type="Proteomes" id="UP000272537">
    <property type="component" value="Unassembled WGS sequence"/>
</dbReference>
<dbReference type="Proteomes" id="UP000852906">
    <property type="component" value="Unassembled WGS sequence"/>
</dbReference>
<dbReference type="Gene3D" id="1.10.1660.10">
    <property type="match status" value="1"/>
</dbReference>
<dbReference type="EMBL" id="JACAVN010000002">
    <property type="protein sequence ID" value="NYA01158.1"/>
    <property type="molecule type" value="Genomic_DNA"/>
</dbReference>
<evidence type="ECO:0000313" key="58">
    <source>
        <dbReference type="Proteomes" id="UP000350032"/>
    </source>
</evidence>
<dbReference type="Proteomes" id="UP000345329">
    <property type="component" value="Unassembled WGS sequence"/>
</dbReference>
<keyword evidence="1" id="KW-0238">DNA-binding</keyword>
<evidence type="ECO:0000313" key="78">
    <source>
        <dbReference type="Proteomes" id="UP000522199"/>
    </source>
</evidence>
<dbReference type="Pfam" id="PF13411">
    <property type="entry name" value="MerR_1"/>
    <property type="match status" value="1"/>
</dbReference>
<evidence type="ECO:0000259" key="3">
    <source>
        <dbReference type="PROSITE" id="PS50937"/>
    </source>
</evidence>
<dbReference type="Proteomes" id="UP000339309">
    <property type="component" value="Unassembled WGS sequence"/>
</dbReference>
<evidence type="ECO:0000313" key="32">
    <source>
        <dbReference type="EMBL" id="ECB9512266.1"/>
    </source>
</evidence>
<evidence type="ECO:0000313" key="72">
    <source>
        <dbReference type="Proteomes" id="UP000467347"/>
    </source>
</evidence>
<dbReference type="EMBL" id="AAAJKI010000017">
    <property type="protein sequence ID" value="EAC6548340.1"/>
    <property type="molecule type" value="Genomic_DNA"/>
</dbReference>
<dbReference type="EMBL" id="AAHZFN010000010">
    <property type="protein sequence ID" value="ECB9473725.1"/>
    <property type="molecule type" value="Genomic_DNA"/>
</dbReference>
<name>A0A0B8QYY3_LISMN</name>
<gene>
    <name evidence="15" type="ORF">A8L61_14445</name>
    <name evidence="4" type="ORF">ABZ57_09755</name>
    <name evidence="49" type="ORF">AJL21_02235</name>
    <name evidence="12" type="ORF">ART25_12960</name>
    <name evidence="5" type="ORF">ARY78_13560</name>
    <name evidence="19" type="ORF">B1N52_06170</name>
    <name evidence="18" type="ORF">B1S26_07745</name>
    <name evidence="20" type="ORF">B5K54_07590</name>
    <name evidence="16" type="ORF">BB997_05655</name>
    <name evidence="17" type="ORF">BCZ21_05255</name>
    <name evidence="22" type="ORF">CA369_04780</name>
    <name evidence="21" type="ORF">CAV64_13665</name>
    <name evidence="24" type="ORF">CW845_05065</name>
    <name evidence="26" type="ORF">D4920_07210</name>
    <name evidence="25" type="ORF">D4B11_07805</name>
    <name evidence="27" type="ORF">D5N24_06555</name>
    <name evidence="29" type="ORF">D7104_04960</name>
    <name evidence="47" type="ORF">DCK61_14445</name>
    <name evidence="23" type="ORF">DCT16_05705</name>
    <name evidence="7" type="ORF">DQ70_12420</name>
    <name evidence="6" type="ORF">DU018_08185</name>
    <name evidence="50" type="ORF">DYZ80_00897</name>
    <name evidence="14" type="ORF">E1W56_07785</name>
    <name evidence="28" type="ORF">E5F58_13930</name>
    <name evidence="11" type="ORF">EX365_08950</name>
    <name evidence="10" type="ORF">EXZ73_03290</name>
    <name evidence="34" type="ORF">F6436_01830</name>
    <name evidence="35" type="ORF">F6515_12575</name>
    <name evidence="30" type="ORF">FA835_09480</name>
    <name evidence="32" type="ORF">FLQ97_00810</name>
    <name evidence="31" type="ORF">FLR03_08590</name>
    <name evidence="33" type="ORF">FNX40_02130</name>
    <name evidence="38" type="ORF">FV747_01885</name>
    <name evidence="39" type="ORF">G3O21_000369</name>
    <name evidence="40" type="ORF">GHH22_13890</name>
    <name evidence="45" type="ORF">GI949_01850</name>
    <name evidence="37" type="ORF">GJW51_04620</name>
    <name evidence="36" type="ORF">GQG13_06125</name>
    <name evidence="41" type="ORF">GYR60_10660</name>
    <name evidence="42" type="ORF">GYS09_07160</name>
    <name evidence="43" type="ORF">GYX23_01790</name>
    <name evidence="44" type="ORF">GYY14_04665</name>
    <name evidence="46" type="ORF">HQN34_001818</name>
    <name evidence="48" type="ORF">HZJ64_04885</name>
    <name evidence="8" type="ORF">KV70_01825</name>
    <name evidence="9" type="ORF">UI29_05985</name>
    <name evidence="13" type="ORF">Y261_12575</name>
</gene>
<evidence type="ECO:0000313" key="73">
    <source>
        <dbReference type="Proteomes" id="UP000467536"/>
    </source>
</evidence>
<evidence type="ECO:0000313" key="76">
    <source>
        <dbReference type="Proteomes" id="UP000481141"/>
    </source>
</evidence>
<dbReference type="EMBL" id="AABBZO010000004">
    <property type="protein sequence ID" value="EAG4461594.1"/>
    <property type="molecule type" value="Genomic_DNA"/>
</dbReference>
<evidence type="ECO:0000313" key="5">
    <source>
        <dbReference type="EMBL" id="EAC5551457.1"/>
    </source>
</evidence>
<evidence type="ECO:0000313" key="45">
    <source>
        <dbReference type="EMBL" id="HAC1753715.1"/>
    </source>
</evidence>
<evidence type="ECO:0000313" key="26">
    <source>
        <dbReference type="EMBL" id="EAH2281854.1"/>
    </source>
</evidence>
<evidence type="ECO:0000256" key="1">
    <source>
        <dbReference type="ARBA" id="ARBA00023125"/>
    </source>
</evidence>
<reference evidence="53 55" key="5">
    <citation type="submission" date="2018-06" db="EMBL/GenBank/DDBJ databases">
        <authorList>
            <consortium name="PulseNet: The National Subtyping Network for Foodborne Disease Surveillance"/>
            <person name="Tarr C.L."/>
            <person name="Trees E."/>
            <person name="Katz L.S."/>
            <person name="Carleton-Romer H.A."/>
            <person name="Stroika S."/>
            <person name="Kucerova Z."/>
            <person name="Roache K.F."/>
            <person name="Sabol A.L."/>
            <person name="Besser J."/>
            <person name="Gerner-Smidt P."/>
        </authorList>
    </citation>
    <scope>NUCLEOTIDE SEQUENCE [LARGE SCALE GENOMIC DNA]</scope>
    <source>
        <strain evidence="4 55">2015L-6227</strain>
        <strain evidence="13 53">PNUSAL000134</strain>
        <strain evidence="8 59">PNUSAL000910</strain>
        <strain evidence="15 60">PNUSAL002180</strain>
        <strain evidence="16 74">PNUSAL002298</strain>
        <strain evidence="29 58">PNUSAL004402</strain>
        <strain evidence="35 77">PNUSAL005692</strain>
    </source>
</reference>
<reference evidence="89 90" key="3">
    <citation type="journal article" date="2018" name="Genome Biol.">
        <title>SKESA: strategic k-mer extension for scrupulous assemblies.</title>
        <authorList>
            <person name="Souvorov A."/>
            <person name="Agarwala R."/>
            <person name="Lipman D.J."/>
        </authorList>
    </citation>
    <scope>NUCLEOTIDE SEQUENCE [LARGE SCALE GENOMIC DNA]</scope>
    <source>
        <strain evidence="40">09CEB371LM</strain>
        <strain evidence="46">2017-325981-023-01</strain>
        <strain evidence="42 92">CFIAFB20100120</strain>
        <strain evidence="41 89">CFIAFB20130012</strain>
        <strain evidence="44">CFIAFB20170037</strain>
        <strain evidence="43 90">CFIAFB20170045</strain>
        <strain evidence="45 91">DMG1500109</strain>
    </source>
</reference>
<evidence type="ECO:0000313" key="48">
    <source>
        <dbReference type="EMBL" id="NYA01158.1"/>
    </source>
</evidence>
<dbReference type="EMBL" id="AAAMZD010000002">
    <property type="protein sequence ID" value="EAD3792328.1"/>
    <property type="molecule type" value="Genomic_DNA"/>
</dbReference>
<feature type="domain" description="HTH merR-type" evidence="3">
    <location>
        <begin position="2"/>
        <end position="70"/>
    </location>
</feature>
<evidence type="ECO:0000313" key="24">
    <source>
        <dbReference type="EMBL" id="EAG9386852.1"/>
    </source>
</evidence>
<evidence type="ECO:0000313" key="81">
    <source>
        <dbReference type="Proteomes" id="UP000528151"/>
    </source>
</evidence>
<dbReference type="EMBL" id="DAAIHR010000010">
    <property type="protein sequence ID" value="HAB8398975.1"/>
    <property type="molecule type" value="Genomic_DNA"/>
</dbReference>
<evidence type="ECO:0000313" key="62">
    <source>
        <dbReference type="Proteomes" id="UP000365297"/>
    </source>
</evidence>
<dbReference type="Proteomes" id="UP000546397">
    <property type="component" value="Unassembled WGS sequence"/>
</dbReference>
<dbReference type="EMBL" id="AAAKQF010000001">
    <property type="protein sequence ID" value="EAC9038948.1"/>
    <property type="molecule type" value="Genomic_DNA"/>
</dbReference>
<dbReference type="OMA" id="GPETICK"/>
<evidence type="ECO:0000313" key="28">
    <source>
        <dbReference type="EMBL" id="EAH4243086.1"/>
    </source>
</evidence>
<dbReference type="Proteomes" id="UP000525850">
    <property type="component" value="Unassembled WGS sequence"/>
</dbReference>
<proteinExistence type="predicted"/>
<evidence type="ECO:0000256" key="2">
    <source>
        <dbReference type="SAM" id="Coils"/>
    </source>
</evidence>
<dbReference type="InterPro" id="IPR047057">
    <property type="entry name" value="MerR_fam"/>
</dbReference>
<evidence type="ECO:0000313" key="52">
    <source>
        <dbReference type="Proteomes" id="UP000331186"/>
    </source>
</evidence>
<dbReference type="Proteomes" id="UP000530452">
    <property type="component" value="Unassembled WGS sequence"/>
</dbReference>
<evidence type="ECO:0000313" key="39">
    <source>
        <dbReference type="EMBL" id="EDP8512975.1"/>
    </source>
</evidence>
<evidence type="ECO:0000313" key="80">
    <source>
        <dbReference type="Proteomes" id="UP000527632"/>
    </source>
</evidence>
<evidence type="ECO:0000313" key="49">
    <source>
        <dbReference type="EMBL" id="OET52733.1"/>
    </source>
</evidence>
<dbReference type="EMBL" id="AACJYH010000003">
    <property type="protein sequence ID" value="EAK8897049.1"/>
    <property type="molecule type" value="Genomic_DNA"/>
</dbReference>
<dbReference type="Proteomes" id="UP000336166">
    <property type="component" value="Unassembled WGS sequence"/>
</dbReference>
<dbReference type="GO" id="GO:0003700">
    <property type="term" value="F:DNA-binding transcription factor activity"/>
    <property type="evidence" value="ECO:0007669"/>
    <property type="project" value="InterPro"/>
</dbReference>
<dbReference type="SUPFAM" id="SSF46955">
    <property type="entry name" value="Putative DNA-binding domain"/>
    <property type="match status" value="1"/>
</dbReference>
<dbReference type="Proteomes" id="UP000354255">
    <property type="component" value="Unassembled WGS sequence"/>
</dbReference>
<dbReference type="Proteomes" id="UP000337746">
    <property type="component" value="Unassembled WGS sequence"/>
</dbReference>
<evidence type="ECO:0000313" key="85">
    <source>
        <dbReference type="Proteomes" id="UP000544530"/>
    </source>
</evidence>
<evidence type="ECO:0000313" key="89">
    <source>
        <dbReference type="Proteomes" id="UP000840197"/>
    </source>
</evidence>
<dbReference type="PANTHER" id="PTHR30204:SF98">
    <property type="entry name" value="HTH-TYPE TRANSCRIPTIONAL REGULATOR ADHR"/>
    <property type="match status" value="1"/>
</dbReference>
<dbReference type="PANTHER" id="PTHR30204">
    <property type="entry name" value="REDOX-CYCLING DRUG-SENSING TRANSCRIPTIONAL ACTIVATOR SOXR"/>
    <property type="match status" value="1"/>
</dbReference>
<evidence type="ECO:0000313" key="44">
    <source>
        <dbReference type="EMBL" id="HAC0274662.1"/>
    </source>
</evidence>
<evidence type="ECO:0000313" key="9">
    <source>
        <dbReference type="EMBL" id="EAD3792328.1"/>
    </source>
</evidence>
<dbReference type="EMBL" id="DABJAN010000003">
    <property type="protein sequence ID" value="HAJ9593612.1"/>
    <property type="molecule type" value="Genomic_DNA"/>
</dbReference>
<dbReference type="SMART" id="SM00422">
    <property type="entry name" value="HTH_MERR"/>
    <property type="match status" value="1"/>
</dbReference>
<dbReference type="Proteomes" id="UP000842809">
    <property type="component" value="Unassembled WGS sequence"/>
</dbReference>
<dbReference type="EMBL" id="AAASLB010000003">
    <property type="protein sequence ID" value="EAE4941942.1"/>
    <property type="molecule type" value="Genomic_DNA"/>
</dbReference>
<dbReference type="PROSITE" id="PS50937">
    <property type="entry name" value="HTH_MERR_2"/>
    <property type="match status" value="1"/>
</dbReference>
<evidence type="ECO:0000313" key="53">
    <source>
        <dbReference type="Proteomes" id="UP000336166"/>
    </source>
</evidence>
<dbReference type="Proteomes" id="UP000455569">
    <property type="component" value="Unassembled WGS sequence"/>
</dbReference>
<reference evidence="47 71" key="4">
    <citation type="submission" date="2018-04" db="EMBL/GenBank/DDBJ databases">
        <title>Genome Analysis of a Prevalent Clone of Listeria monocytogenes Sequence Type 87 in China.</title>
        <authorList>
            <person name="Wang Y."/>
        </authorList>
    </citation>
    <scope>NUCLEOTIDE SEQUENCE [LARGE SCALE GENOMIC DNA]</scope>
    <source>
        <strain evidence="47 71">ICDC_LM1523</strain>
    </source>
</reference>
<reference evidence="68 78" key="7">
    <citation type="submission" date="2019-04" db="EMBL/GenBank/DDBJ databases">
        <authorList>
            <consortium name="GenomeTrakr network: Whole genome sequencing for foodborne pathogen traceback"/>
        </authorList>
    </citation>
    <scope>NUCLEOTIDE SEQUENCE [LARGE SCALE GENOMIC DNA]</scope>
    <source>
        <strain evidence="24 78">CFSAN072474</strain>
        <strain evidence="34 61">FLAG-55987</strain>
        <strain evidence="30 68">PHLUSALM00088</strain>
    </source>
</reference>
<dbReference type="EMBL" id="AANDSR010000002">
    <property type="protein sequence ID" value="EDN9835951.1"/>
    <property type="molecule type" value="Genomic_DNA"/>
</dbReference>
<evidence type="ECO:0000313" key="75">
    <source>
        <dbReference type="Proteomes" id="UP000478704"/>
    </source>
</evidence>
<dbReference type="Proteomes" id="UP000460224">
    <property type="component" value="Unassembled WGS sequence"/>
</dbReference>
<dbReference type="Proteomes" id="UP000489121">
    <property type="component" value="Unassembled WGS sequence"/>
</dbReference>
<evidence type="ECO:0000313" key="17">
    <source>
        <dbReference type="EMBL" id="EAG2086657.1"/>
    </source>
</evidence>
<dbReference type="EMBL" id="AACKDQ010000020">
    <property type="protein sequence ID" value="EAK9317333.1"/>
    <property type="molecule type" value="Genomic_DNA"/>
</dbReference>
<evidence type="ECO:0000313" key="86">
    <source>
        <dbReference type="Proteomes" id="UP000546397"/>
    </source>
</evidence>
<dbReference type="Proteomes" id="UP000566721">
    <property type="component" value="Unassembled WGS sequence"/>
</dbReference>
<reference evidence="45" key="8">
    <citation type="submission" date="2019-11" db="EMBL/GenBank/DDBJ databases">
        <authorList>
            <consortium name="NCBI Pathogen Detection Project"/>
        </authorList>
    </citation>
    <scope>NUCLEOTIDE SEQUENCE</scope>
    <source>
        <strain evidence="40">09CEB371LM</strain>
        <strain evidence="46">2017-325981-023-01</strain>
        <strain evidence="42">CFIAFB20100120</strain>
        <strain evidence="41">CFIAFB20130012</strain>
        <strain evidence="44">CFIAFB20170037</strain>
        <strain evidence="43">CFIAFB20170045</strain>
        <strain evidence="45">DMG1500109</strain>
    </source>
</reference>
<evidence type="ECO:0000313" key="79">
    <source>
        <dbReference type="Proteomes" id="UP000525850"/>
    </source>
</evidence>
<evidence type="ECO:0000313" key="84">
    <source>
        <dbReference type="Proteomes" id="UP000540117"/>
    </source>
</evidence>
<dbReference type="Proteomes" id="UP000364988">
    <property type="component" value="Unassembled WGS sequence"/>
</dbReference>
<dbReference type="EMBL" id="DAAJCS010000001">
    <property type="protein sequence ID" value="HAC0011720.1"/>
    <property type="molecule type" value="Genomic_DNA"/>
</dbReference>
<dbReference type="Proteomes" id="UP000393182">
    <property type="component" value="Unassembled WGS sequence"/>
</dbReference>
<dbReference type="Proteomes" id="UP000379076">
    <property type="component" value="Unassembled WGS sequence"/>
</dbReference>
<dbReference type="EMBL" id="AABCVX010000002">
    <property type="protein sequence ID" value="EAG6168886.1"/>
    <property type="molecule type" value="Genomic_DNA"/>
</dbReference>
<evidence type="ECO:0000313" key="87">
    <source>
        <dbReference type="Proteomes" id="UP000549379"/>
    </source>
</evidence>
<sequence>MAFSIGEFSELVGIPSSTLRFYEKEGLITPDRDKNNLRIYSEEDANWLKFLLHLKGAGLSVEELKQYTIWRAAGDSTISERLNMLKKKKVILEQEIEDLQKNLDTVVRKIGIYEEKVKTRRV</sequence>
<dbReference type="Proteomes" id="UP000358545">
    <property type="component" value="Unassembled WGS sequence"/>
</dbReference>
<dbReference type="GO" id="GO:0003677">
    <property type="term" value="F:DNA binding"/>
    <property type="evidence" value="ECO:0007669"/>
    <property type="project" value="UniProtKB-KW"/>
</dbReference>
<dbReference type="EMBL" id="AABGHY010000003">
    <property type="protein sequence ID" value="EAH3294051.1"/>
    <property type="molecule type" value="Genomic_DNA"/>
</dbReference>
<dbReference type="KEGG" id="lmv:Y193_00770"/>
<reference evidence="82 83" key="6">
    <citation type="submission" date="2019-04" db="EMBL/GenBank/DDBJ databases">
        <authorList>
            <person name="Ashton P.M."/>
            <person name="Dallman T."/>
            <person name="Nair S."/>
            <person name="De Pinna E."/>
            <person name="Peters T."/>
            <person name="Grant K."/>
        </authorList>
    </citation>
    <scope>NUCLEOTIDE SEQUENCE [LARGE SCALE GENOMIC DNA]</scope>
    <source>
        <strain evidence="26 83">282333</strain>
        <strain evidence="27 82">282352</strain>
        <strain evidence="25 86">289003</strain>
        <strain evidence="38 73">788324</strain>
        <strain evidence="14">RL15000286</strain>
    </source>
</reference>
<dbReference type="Proteomes" id="UP000528151">
    <property type="component" value="Unassembled WGS sequence"/>
</dbReference>
<dbReference type="Proteomes" id="UP000841146">
    <property type="component" value="Unassembled WGS sequence"/>
</dbReference>
<evidence type="ECO:0000313" key="6">
    <source>
        <dbReference type="EMBL" id="EAC6548340.1"/>
    </source>
</evidence>
<evidence type="ECO:0000313" key="56">
    <source>
        <dbReference type="Proteomes" id="UP000344343"/>
    </source>
</evidence>
<evidence type="ECO:0000313" key="74">
    <source>
        <dbReference type="Proteomes" id="UP000478682"/>
    </source>
</evidence>
<dbReference type="InterPro" id="IPR000551">
    <property type="entry name" value="MerR-type_HTH_dom"/>
</dbReference>
<evidence type="ECO:0000313" key="54">
    <source>
        <dbReference type="Proteomes" id="UP000337746"/>
    </source>
</evidence>
<dbReference type="Proteomes" id="UP000533021">
    <property type="component" value="Unassembled WGS sequence"/>
</dbReference>
<dbReference type="EMBL" id="AALGDA010000053">
    <property type="protein sequence ID" value="ECY9783819.1"/>
    <property type="molecule type" value="Genomic_DNA"/>
</dbReference>
<evidence type="ECO:0000313" key="68">
    <source>
        <dbReference type="Proteomes" id="UP000410967"/>
    </source>
</evidence>
<dbReference type="EMBL" id="AANCRK010000002">
    <property type="protein sequence ID" value="EDN7714704.1"/>
    <property type="molecule type" value="Genomic_DNA"/>
</dbReference>
<dbReference type="EMBL" id="AABATR010000002">
    <property type="protein sequence ID" value="EAG1893090.1"/>
    <property type="molecule type" value="Genomic_DNA"/>
</dbReference>
<evidence type="ECO:0000313" key="33">
    <source>
        <dbReference type="EMBL" id="ECC1555599.1"/>
    </source>
</evidence>
<evidence type="ECO:0000313" key="92">
    <source>
        <dbReference type="Proteomes" id="UP000844415"/>
    </source>
</evidence>
<evidence type="ECO:0000313" key="60">
    <source>
        <dbReference type="Proteomes" id="UP000358545"/>
    </source>
</evidence>
<dbReference type="EMBL" id="AABAYG010000003">
    <property type="protein sequence ID" value="EAG2245301.1"/>
    <property type="molecule type" value="Genomic_DNA"/>
</dbReference>
<evidence type="ECO:0000313" key="22">
    <source>
        <dbReference type="EMBL" id="EAG4461594.1"/>
    </source>
</evidence>
<dbReference type="EMBL" id="QXLS01000002">
    <property type="protein sequence ID" value="RKA09255.1"/>
    <property type="molecule type" value="Genomic_DNA"/>
</dbReference>
<dbReference type="EMBL" id="AABBYJ010000009">
    <property type="protein sequence ID" value="EAG4332290.1"/>
    <property type="molecule type" value="Genomic_DNA"/>
</dbReference>
<dbReference type="EMBL" id="AAANYN010000003">
    <property type="protein sequence ID" value="EAD5773309.1"/>
    <property type="molecule type" value="Genomic_DNA"/>
</dbReference>
<dbReference type="Proteomes" id="UP000467347">
    <property type="component" value="Unassembled WGS sequence"/>
</dbReference>
<evidence type="ECO:0000313" key="20">
    <source>
        <dbReference type="EMBL" id="EAG2997149.1"/>
    </source>
</evidence>
<reference evidence="49 93" key="1">
    <citation type="submission" date="2016-09" db="EMBL/GenBank/DDBJ databases">
        <title>100K Listeria isolates.</title>
        <authorList>
            <person name="Chen P."/>
            <person name="Weimer B.C."/>
            <person name="Kong N."/>
            <person name="Huang B."/>
        </authorList>
    </citation>
    <scope>NUCLEOTIDE SEQUENCE [LARGE SCALE GENOMIC DNA]</scope>
    <source>
        <strain evidence="49 93">BCW_2383</strain>
    </source>
</reference>
<evidence type="ECO:0000313" key="36">
    <source>
        <dbReference type="EMBL" id="EDN7714704.1"/>
    </source>
</evidence>
<evidence type="ECO:0000313" key="12">
    <source>
        <dbReference type="EMBL" id="EAE1339823.1"/>
    </source>
</evidence>
<evidence type="ECO:0000313" key="83">
    <source>
        <dbReference type="Proteomes" id="UP000533021"/>
    </source>
</evidence>
<evidence type="ECO:0000313" key="46">
    <source>
        <dbReference type="EMBL" id="HAJ9593612.1"/>
    </source>
</evidence>
<evidence type="ECO:0000313" key="29">
    <source>
        <dbReference type="EMBL" id="EAK8897049.1"/>
    </source>
</evidence>
<dbReference type="EMBL" id="AABBAW010000002">
    <property type="protein sequence ID" value="EAG2514740.1"/>
    <property type="molecule type" value="Genomic_DNA"/>
</dbReference>
<evidence type="ECO:0000313" key="7">
    <source>
        <dbReference type="EMBL" id="EAC7481487.1"/>
    </source>
</evidence>
<organism evidence="39 75">
    <name type="scientific">Listeria monocytogenes</name>
    <dbReference type="NCBI Taxonomy" id="1639"/>
    <lineage>
        <taxon>Bacteria</taxon>
        <taxon>Bacillati</taxon>
        <taxon>Bacillota</taxon>
        <taxon>Bacilli</taxon>
        <taxon>Bacillales</taxon>
        <taxon>Listeriaceae</taxon>
        <taxon>Listeria</taxon>
    </lineage>
</organism>
<evidence type="ECO:0000313" key="63">
    <source>
        <dbReference type="Proteomes" id="UP000368512"/>
    </source>
</evidence>
<evidence type="ECO:0000313" key="19">
    <source>
        <dbReference type="EMBL" id="EAG2514740.1"/>
    </source>
</evidence>
<evidence type="ECO:0000313" key="51">
    <source>
        <dbReference type="Proteomes" id="UP000272537"/>
    </source>
</evidence>
<dbReference type="AlphaFoldDB" id="A0A0B8QYY3"/>
<dbReference type="InterPro" id="IPR009061">
    <property type="entry name" value="DNA-bd_dom_put_sf"/>
</dbReference>
<dbReference type="EMBL" id="DAAEEB010000012">
    <property type="protein sequence ID" value="HAA8054230.1"/>
    <property type="molecule type" value="Genomic_DNA"/>
</dbReference>
<evidence type="ECO:0000313" key="8">
    <source>
        <dbReference type="EMBL" id="EAC9038948.1"/>
    </source>
</evidence>
<dbReference type="Proteomes" id="UP000527632">
    <property type="component" value="Unassembled WGS sequence"/>
</dbReference>
<dbReference type="Proteomes" id="UP000549379">
    <property type="component" value="Unassembled WGS sequence"/>
</dbReference>
<dbReference type="EMBL" id="AAIAJJ010000001">
    <property type="protein sequence ID" value="ECC1555599.1"/>
    <property type="molecule type" value="Genomic_DNA"/>
</dbReference>
<dbReference type="Proteomes" id="UP000843775">
    <property type="component" value="Unassembled WGS sequence"/>
</dbReference>
<evidence type="ECO:0000313" key="40">
    <source>
        <dbReference type="EMBL" id="HAA8054230.1"/>
    </source>
</evidence>
<dbReference type="Proteomes" id="UP000840197">
    <property type="component" value="Unassembled WGS sequence"/>
</dbReference>
<dbReference type="Proteomes" id="UP000478682">
    <property type="component" value="Unassembled WGS sequence"/>
</dbReference>
<evidence type="ECO:0000313" key="70">
    <source>
        <dbReference type="Proteomes" id="UP000455569"/>
    </source>
</evidence>
<evidence type="ECO:0000313" key="91">
    <source>
        <dbReference type="Proteomes" id="UP000843775"/>
    </source>
</evidence>
<comment type="caution">
    <text evidence="39">The sequence shown here is derived from an EMBL/GenBank/DDBJ whole genome shotgun (WGS) entry which is preliminary data.</text>
</comment>
<evidence type="ECO:0000313" key="13">
    <source>
        <dbReference type="EMBL" id="EAE2355185.1"/>
    </source>
</evidence>
<evidence type="ECO:0000313" key="35">
    <source>
        <dbReference type="EMBL" id="ECY9783819.1"/>
    </source>
</evidence>
<evidence type="ECO:0000313" key="15">
    <source>
        <dbReference type="EMBL" id="EAG0868467.1"/>
    </source>
</evidence>
<dbReference type="EMBL" id="MJTJ01000004">
    <property type="protein sequence ID" value="OET52733.1"/>
    <property type="molecule type" value="Genomic_DNA"/>
</dbReference>
<dbReference type="EMBL" id="AAAJWF010000008">
    <property type="protein sequence ID" value="EAC7481487.1"/>
    <property type="molecule type" value="Genomic_DNA"/>
</dbReference>
<evidence type="ECO:0000313" key="90">
    <source>
        <dbReference type="Proteomes" id="UP000841146"/>
    </source>
</evidence>
<reference evidence="39 75" key="9">
    <citation type="submission" date="2020-02" db="EMBL/GenBank/DDBJ databases">
        <authorList>
            <consortium name="GenomeTrakr: Next Generation Sequencing Network for Food Pathogen Tracability"/>
        </authorList>
    </citation>
    <scope>NUCLEOTIDE SEQUENCE [LARGE SCALE GENOMIC DNA]</scope>
    <source>
        <strain evidence="20 87">10B02965A-1</strain>
        <strain evidence="7 63">CFSAN008042</strain>
        <strain evidence="22 81">CFSAN063727</strain>
        <strain evidence="36 70">CFSAN102901</strain>
        <strain evidence="12 65">FDA00006494</strain>
        <strain evidence="5 62">FDA00007096</strain>
        <strain evidence="18">FDA00011243</strain>
        <strain evidence="6 52">FDA00013332</strain>
        <strain evidence="11 56">FDA00013853</strain>
        <strain evidence="31 69">FDA00014336</strain>
        <strain evidence="33 66">FDA00014370</strain>
        <strain evidence="32 67">FDA00014392</strain>
        <strain evidence="39">FDA00015054</strain>
        <strain evidence="21 84">FDA1005580-S054-001</strain>
        <strain evidence="75">FDA1090798-S029-001</strain>
        <strain evidence="76">FDA956581-098-004</strain>
        <strain evidence="19 79">FDA960927-006-004</strain>
        <strain evidence="23 88">FLAG-38921</strain>
        <strain evidence="17 54">FLAG-54356</strain>
        <strain evidence="10 64">FSIS31901579</strain>
        <strain evidence="28 80">LS1344</strain>
        <strain evidence="37 72">OSF101448</strain>
        <strain evidence="9 57">VA-WGS-00405</strain>
    </source>
</reference>
<evidence type="ECO:0000313" key="59">
    <source>
        <dbReference type="Proteomes" id="UP000354255"/>
    </source>
</evidence>
<dbReference type="EMBL" id="AAANYR010000004">
    <property type="protein sequence ID" value="EAD5786682.1"/>
    <property type="molecule type" value="Genomic_DNA"/>
</dbReference>
<dbReference type="EMBL" id="AAAREG010000012">
    <property type="protein sequence ID" value="EAE2355185.1"/>
    <property type="molecule type" value="Genomic_DNA"/>
</dbReference>
<dbReference type="Proteomes" id="UP000844415">
    <property type="component" value="Unassembled WGS sequence"/>
</dbReference>
<dbReference type="EMBL" id="AAAIXK010000008">
    <property type="protein sequence ID" value="EAC5551457.1"/>
    <property type="molecule type" value="Genomic_DNA"/>
</dbReference>
<evidence type="ECO:0000313" key="21">
    <source>
        <dbReference type="EMBL" id="EAG4332290.1"/>
    </source>
</evidence>
<dbReference type="EMBL" id="AAHZFY010000001">
    <property type="protein sequence ID" value="ECB9512266.1"/>
    <property type="molecule type" value="Genomic_DNA"/>
</dbReference>
<accession>A0A0B8QYY3</accession>
<evidence type="ECO:0000313" key="30">
    <source>
        <dbReference type="EMBL" id="EAK9317333.1"/>
    </source>
</evidence>
<dbReference type="Proteomes" id="UP000331186">
    <property type="component" value="Unassembled WGS sequence"/>
</dbReference>
<evidence type="ECO:0000313" key="11">
    <source>
        <dbReference type="EMBL" id="EAD5786682.1"/>
    </source>
</evidence>
<evidence type="ECO:0000313" key="61">
    <source>
        <dbReference type="Proteomes" id="UP000364988"/>
    </source>
</evidence>
<evidence type="ECO:0000313" key="14">
    <source>
        <dbReference type="EMBL" id="EAE4941942.1"/>
    </source>
</evidence>
<dbReference type="KEGG" id="lmok:CQ02_00515"/>